<comment type="caution">
    <text evidence="6">The sequence shown here is derived from an EMBL/GenBank/DDBJ whole genome shotgun (WGS) entry which is preliminary data.</text>
</comment>
<keyword evidence="2 4" id="KW-0238">DNA-binding</keyword>
<name>A0ABW1MS53_9ACTN</name>
<dbReference type="Pfam" id="PF00440">
    <property type="entry name" value="TetR_N"/>
    <property type="match status" value="1"/>
</dbReference>
<evidence type="ECO:0000256" key="3">
    <source>
        <dbReference type="ARBA" id="ARBA00023163"/>
    </source>
</evidence>
<accession>A0ABW1MS53</accession>
<evidence type="ECO:0000259" key="5">
    <source>
        <dbReference type="PROSITE" id="PS50977"/>
    </source>
</evidence>
<proteinExistence type="predicted"/>
<keyword evidence="3" id="KW-0804">Transcription</keyword>
<evidence type="ECO:0000256" key="4">
    <source>
        <dbReference type="PROSITE-ProRule" id="PRU00335"/>
    </source>
</evidence>
<dbReference type="InterPro" id="IPR009057">
    <property type="entry name" value="Homeodomain-like_sf"/>
</dbReference>
<dbReference type="InterPro" id="IPR023772">
    <property type="entry name" value="DNA-bd_HTH_TetR-type_CS"/>
</dbReference>
<dbReference type="PANTHER" id="PTHR30055">
    <property type="entry name" value="HTH-TYPE TRANSCRIPTIONAL REGULATOR RUTR"/>
    <property type="match status" value="1"/>
</dbReference>
<dbReference type="Proteomes" id="UP001596139">
    <property type="component" value="Unassembled WGS sequence"/>
</dbReference>
<evidence type="ECO:0000256" key="2">
    <source>
        <dbReference type="ARBA" id="ARBA00023125"/>
    </source>
</evidence>
<reference evidence="7" key="1">
    <citation type="journal article" date="2019" name="Int. J. Syst. Evol. Microbiol.">
        <title>The Global Catalogue of Microorganisms (GCM) 10K type strain sequencing project: providing services to taxonomists for standard genome sequencing and annotation.</title>
        <authorList>
            <consortium name="The Broad Institute Genomics Platform"/>
            <consortium name="The Broad Institute Genome Sequencing Center for Infectious Disease"/>
            <person name="Wu L."/>
            <person name="Ma J."/>
        </authorList>
    </citation>
    <scope>NUCLEOTIDE SEQUENCE [LARGE SCALE GENOMIC DNA]</scope>
    <source>
        <strain evidence="7">CGMCC 1.15180</strain>
    </source>
</reference>
<protein>
    <submittedName>
        <fullName evidence="6">TetR/AcrR family transcriptional regulator</fullName>
    </submittedName>
</protein>
<dbReference type="SUPFAM" id="SSF46689">
    <property type="entry name" value="Homeodomain-like"/>
    <property type="match status" value="1"/>
</dbReference>
<feature type="DNA-binding region" description="H-T-H motif" evidence="4">
    <location>
        <begin position="44"/>
        <end position="63"/>
    </location>
</feature>
<dbReference type="PROSITE" id="PS01081">
    <property type="entry name" value="HTH_TETR_1"/>
    <property type="match status" value="1"/>
</dbReference>
<feature type="domain" description="HTH tetR-type" evidence="5">
    <location>
        <begin position="21"/>
        <end position="81"/>
    </location>
</feature>
<evidence type="ECO:0000256" key="1">
    <source>
        <dbReference type="ARBA" id="ARBA00023015"/>
    </source>
</evidence>
<dbReference type="InterPro" id="IPR001647">
    <property type="entry name" value="HTH_TetR"/>
</dbReference>
<sequence>MPRKAEQRPAKEGAWQWGRTAQTRRALLDAAREVFCEQGFTEASVAAVVRRAGSSVGSLYHHFGGKTELFVAVWDDYESSRERNAADAVARARKAGESDPLELFLVGTRSFLEDCWRRRDLVRLWMDGDAPPGFTLMRRARGREWVRQNAILLKAGDAPADRLVVSLMTSITGEAGREIAACSRKRDADALTDTTLTLIRRLDPLGIR</sequence>
<evidence type="ECO:0000313" key="6">
    <source>
        <dbReference type="EMBL" id="MFC6066471.1"/>
    </source>
</evidence>
<dbReference type="Gene3D" id="1.10.357.10">
    <property type="entry name" value="Tetracycline Repressor, domain 2"/>
    <property type="match status" value="1"/>
</dbReference>
<gene>
    <name evidence="6" type="ORF">ACFP4F_28545</name>
</gene>
<keyword evidence="7" id="KW-1185">Reference proteome</keyword>
<dbReference type="PANTHER" id="PTHR30055:SF234">
    <property type="entry name" value="HTH-TYPE TRANSCRIPTIONAL REGULATOR BETI"/>
    <property type="match status" value="1"/>
</dbReference>
<keyword evidence="1" id="KW-0805">Transcription regulation</keyword>
<dbReference type="EMBL" id="JBHSPX010000008">
    <property type="protein sequence ID" value="MFC6066471.1"/>
    <property type="molecule type" value="Genomic_DNA"/>
</dbReference>
<dbReference type="PRINTS" id="PR00455">
    <property type="entry name" value="HTHTETR"/>
</dbReference>
<evidence type="ECO:0000313" key="7">
    <source>
        <dbReference type="Proteomes" id="UP001596139"/>
    </source>
</evidence>
<organism evidence="6 7">
    <name type="scientific">Streptomyces ochraceiscleroticus</name>
    <dbReference type="NCBI Taxonomy" id="47761"/>
    <lineage>
        <taxon>Bacteria</taxon>
        <taxon>Bacillati</taxon>
        <taxon>Actinomycetota</taxon>
        <taxon>Actinomycetes</taxon>
        <taxon>Kitasatosporales</taxon>
        <taxon>Streptomycetaceae</taxon>
        <taxon>Streptomyces</taxon>
    </lineage>
</organism>
<dbReference type="InterPro" id="IPR050109">
    <property type="entry name" value="HTH-type_TetR-like_transc_reg"/>
</dbReference>
<dbReference type="RefSeq" id="WP_031061760.1">
    <property type="nucleotide sequence ID" value="NZ_JBHSPX010000008.1"/>
</dbReference>
<dbReference type="PROSITE" id="PS50977">
    <property type="entry name" value="HTH_TETR_2"/>
    <property type="match status" value="1"/>
</dbReference>